<gene>
    <name evidence="3" type="ORF">Q5H91_06395</name>
</gene>
<protein>
    <submittedName>
        <fullName evidence="3">Porin</fullName>
    </submittedName>
</protein>
<feature type="region of interest" description="Disordered" evidence="1">
    <location>
        <begin position="56"/>
        <end position="105"/>
    </location>
</feature>
<organism evidence="3 4">
    <name type="scientific">Sphingomonas aurea</name>
    <dbReference type="NCBI Taxonomy" id="3063994"/>
    <lineage>
        <taxon>Bacteria</taxon>
        <taxon>Pseudomonadati</taxon>
        <taxon>Pseudomonadota</taxon>
        <taxon>Alphaproteobacteria</taxon>
        <taxon>Sphingomonadales</taxon>
        <taxon>Sphingomonadaceae</taxon>
        <taxon>Sphingomonas</taxon>
    </lineage>
</organism>
<dbReference type="Pfam" id="PF07396">
    <property type="entry name" value="Porin_O_P"/>
    <property type="match status" value="1"/>
</dbReference>
<name>A0ABT9EIP8_9SPHN</name>
<proteinExistence type="predicted"/>
<dbReference type="Proteomes" id="UP001230685">
    <property type="component" value="Unassembled WGS sequence"/>
</dbReference>
<feature type="signal peptide" evidence="2">
    <location>
        <begin position="1"/>
        <end position="23"/>
    </location>
</feature>
<dbReference type="InterPro" id="IPR010870">
    <property type="entry name" value="Porin_O/P"/>
</dbReference>
<evidence type="ECO:0000313" key="4">
    <source>
        <dbReference type="Proteomes" id="UP001230685"/>
    </source>
</evidence>
<feature type="compositionally biased region" description="Pro residues" evidence="1">
    <location>
        <begin position="80"/>
        <end position="96"/>
    </location>
</feature>
<evidence type="ECO:0000256" key="1">
    <source>
        <dbReference type="SAM" id="MobiDB-lite"/>
    </source>
</evidence>
<comment type="caution">
    <text evidence="3">The sequence shown here is derived from an EMBL/GenBank/DDBJ whole genome shotgun (WGS) entry which is preliminary data.</text>
</comment>
<keyword evidence="4" id="KW-1185">Reference proteome</keyword>
<accession>A0ABT9EIP8</accession>
<evidence type="ECO:0000256" key="2">
    <source>
        <dbReference type="SAM" id="SignalP"/>
    </source>
</evidence>
<dbReference type="InterPro" id="IPR023614">
    <property type="entry name" value="Porin_dom_sf"/>
</dbReference>
<dbReference type="EMBL" id="JAUUDS010000002">
    <property type="protein sequence ID" value="MDP1026834.1"/>
    <property type="molecule type" value="Genomic_DNA"/>
</dbReference>
<sequence>MMRTVKRIILAALACTTSVNAYAQSSIPAPVDGDAKVDALIRVLVNRGTITAAEGRELLDATRTEPAAPMQGTSVAVAQTPPPEPAAPATRRPPQPSAASPRAPSAADLAAAARKDGLTVDWKGGAPRFISPGGFSFKPRGRILVDADTTTGSRFDDRNITTTGARALRFGFQGTYGQNILYQVEADFSDTAEITSAYVGWRQKLTEKVTTELDVGSRLTERGLEGSSGSDQVPFMERNAVGIGLVPLKGFYGLGLTSKTFGPNWHVAAMVVGDGVDGNYAVSDTLTTMVRGHWNPIKVADGFVHVGGWGYREGFSPAVTALSLSVRQANRFNTTVRVLSGPLSNPDHAYAYGAELGGGYRNLWAFGEYGRRVVSYRTGAAATPLAAWALSAGWMVTGENVPFDTRTGLYTTVDVAHPLDKGGLGALGLVVRYDGIDYSDAPLGGESKTLTLGANWYLNNIVRIMLNYTHADLTNRTGPYVGNDTTDTFATRFQISF</sequence>
<evidence type="ECO:0000313" key="3">
    <source>
        <dbReference type="EMBL" id="MDP1026834.1"/>
    </source>
</evidence>
<feature type="chain" id="PRO_5046706110" evidence="2">
    <location>
        <begin position="24"/>
        <end position="497"/>
    </location>
</feature>
<dbReference type="Gene3D" id="2.40.160.10">
    <property type="entry name" value="Porin"/>
    <property type="match status" value="1"/>
</dbReference>
<keyword evidence="2" id="KW-0732">Signal</keyword>
<dbReference type="RefSeq" id="WP_305172466.1">
    <property type="nucleotide sequence ID" value="NZ_JAUUDS010000002.1"/>
</dbReference>
<reference evidence="3 4" key="1">
    <citation type="submission" date="2023-07" db="EMBL/GenBank/DDBJ databases">
        <authorList>
            <person name="Kim M.K."/>
        </authorList>
    </citation>
    <scope>NUCLEOTIDE SEQUENCE [LARGE SCALE GENOMIC DNA]</scope>
    <source>
        <strain evidence="3 4">KR1UV-12</strain>
    </source>
</reference>